<reference evidence="2 3" key="1">
    <citation type="journal article" date="2014" name="Genome Announc.">
        <title>Complete Genome Sequence of Mycoplasma ovis Strain Michigan, a Hemoplasma of Sheep with Two Distinct 16S rRNA Genes.</title>
        <authorList>
            <person name="Deshuillers P.L."/>
            <person name="Santos A.P."/>
            <person name="do Nascimento N.C."/>
            <person name="Hampel J.A."/>
            <person name="Bergin I.L."/>
            <person name="Dyson M.C."/>
            <person name="Messick J.B."/>
        </authorList>
    </citation>
    <scope>NUCLEOTIDE SEQUENCE [LARGE SCALE GENOMIC DNA]</scope>
    <source>
        <strain evidence="2 3">Michigan</strain>
    </source>
</reference>
<name>A0ABM5P181_9MOLU</name>
<evidence type="ECO:0000313" key="3">
    <source>
        <dbReference type="Proteomes" id="UP000018745"/>
    </source>
</evidence>
<gene>
    <name evidence="2" type="ORF">OVS_01195</name>
</gene>
<sequence>MQKHRHQNLVLSVGIMKYFGIVEFFGEIFLQNLLIPYCEFLLLLIEK</sequence>
<organism evidence="2 3">
    <name type="scientific">Mycoplasma ovis str. Michigan</name>
    <dbReference type="NCBI Taxonomy" id="1415773"/>
    <lineage>
        <taxon>Bacteria</taxon>
        <taxon>Bacillati</taxon>
        <taxon>Mycoplasmatota</taxon>
        <taxon>Mollicutes</taxon>
        <taxon>Mycoplasmataceae</taxon>
        <taxon>Mycoplasma</taxon>
    </lineage>
</organism>
<dbReference type="Proteomes" id="UP000018745">
    <property type="component" value="Chromosome"/>
</dbReference>
<keyword evidence="1" id="KW-0472">Membrane</keyword>
<keyword evidence="1" id="KW-1133">Transmembrane helix</keyword>
<evidence type="ECO:0000313" key="2">
    <source>
        <dbReference type="EMBL" id="AHC40185.1"/>
    </source>
</evidence>
<evidence type="ECO:0000256" key="1">
    <source>
        <dbReference type="SAM" id="Phobius"/>
    </source>
</evidence>
<keyword evidence="3" id="KW-1185">Reference proteome</keyword>
<accession>A0ABM5P181</accession>
<keyword evidence="1" id="KW-0812">Transmembrane</keyword>
<proteinExistence type="predicted"/>
<protein>
    <submittedName>
        <fullName evidence="2">Uncharacterized protein</fullName>
    </submittedName>
</protein>
<feature type="transmembrane region" description="Helical" evidence="1">
    <location>
        <begin position="21"/>
        <end position="45"/>
    </location>
</feature>
<dbReference type="EMBL" id="CP006935">
    <property type="protein sequence ID" value="AHC40185.1"/>
    <property type="molecule type" value="Genomic_DNA"/>
</dbReference>